<dbReference type="AlphaFoldDB" id="A0A381Y4Y5"/>
<sequence length="46" mass="5563">MSIFLLLLNKFSADLLGKVMLVQREFNQHKKSNRNYIDINKYFKSR</sequence>
<gene>
    <name evidence="1" type="ORF">METZ01_LOCUS124879</name>
</gene>
<protein>
    <submittedName>
        <fullName evidence="1">Uncharacterized protein</fullName>
    </submittedName>
</protein>
<proteinExistence type="predicted"/>
<evidence type="ECO:0000313" key="1">
    <source>
        <dbReference type="EMBL" id="SVA72025.1"/>
    </source>
</evidence>
<accession>A0A381Y4Y5</accession>
<reference evidence="1" key="1">
    <citation type="submission" date="2018-05" db="EMBL/GenBank/DDBJ databases">
        <authorList>
            <person name="Lanie J.A."/>
            <person name="Ng W.-L."/>
            <person name="Kazmierczak K.M."/>
            <person name="Andrzejewski T.M."/>
            <person name="Davidsen T.M."/>
            <person name="Wayne K.J."/>
            <person name="Tettelin H."/>
            <person name="Glass J.I."/>
            <person name="Rusch D."/>
            <person name="Podicherti R."/>
            <person name="Tsui H.-C.T."/>
            <person name="Winkler M.E."/>
        </authorList>
    </citation>
    <scope>NUCLEOTIDE SEQUENCE</scope>
</reference>
<dbReference type="EMBL" id="UINC01017389">
    <property type="protein sequence ID" value="SVA72025.1"/>
    <property type="molecule type" value="Genomic_DNA"/>
</dbReference>
<organism evidence="1">
    <name type="scientific">marine metagenome</name>
    <dbReference type="NCBI Taxonomy" id="408172"/>
    <lineage>
        <taxon>unclassified sequences</taxon>
        <taxon>metagenomes</taxon>
        <taxon>ecological metagenomes</taxon>
    </lineage>
</organism>
<name>A0A381Y4Y5_9ZZZZ</name>